<comment type="caution">
    <text evidence="9">The sequence shown here is derived from an EMBL/GenBank/DDBJ whole genome shotgun (WGS) entry which is preliminary data.</text>
</comment>
<protein>
    <submittedName>
        <fullName evidence="9">FtsX-like permease family protein</fullName>
    </submittedName>
</protein>
<feature type="transmembrane region" description="Helical" evidence="6">
    <location>
        <begin position="708"/>
        <end position="729"/>
    </location>
</feature>
<feature type="transmembrane region" description="Helical" evidence="6">
    <location>
        <begin position="284"/>
        <end position="310"/>
    </location>
</feature>
<keyword evidence="4 6" id="KW-1133">Transmembrane helix</keyword>
<dbReference type="InterPro" id="IPR003838">
    <property type="entry name" value="ABC3_permease_C"/>
</dbReference>
<feature type="transmembrane region" description="Helical" evidence="6">
    <location>
        <begin position="420"/>
        <end position="442"/>
    </location>
</feature>
<proteinExistence type="predicted"/>
<organism evidence="9 10">
    <name type="scientific">Parabacteroides hominis</name>
    <dbReference type="NCBI Taxonomy" id="2763057"/>
    <lineage>
        <taxon>Bacteria</taxon>
        <taxon>Pseudomonadati</taxon>
        <taxon>Bacteroidota</taxon>
        <taxon>Bacteroidia</taxon>
        <taxon>Bacteroidales</taxon>
        <taxon>Tannerellaceae</taxon>
        <taxon>Parabacteroides</taxon>
    </lineage>
</organism>
<dbReference type="PANTHER" id="PTHR30572">
    <property type="entry name" value="MEMBRANE COMPONENT OF TRANSPORTER-RELATED"/>
    <property type="match status" value="1"/>
</dbReference>
<evidence type="ECO:0000259" key="7">
    <source>
        <dbReference type="Pfam" id="PF02687"/>
    </source>
</evidence>
<keyword evidence="5 6" id="KW-0472">Membrane</keyword>
<feature type="transmembrane region" description="Helical" evidence="6">
    <location>
        <begin position="665"/>
        <end position="687"/>
    </location>
</feature>
<feature type="domain" description="ABC3 transporter permease C-terminal" evidence="7">
    <location>
        <begin position="286"/>
        <end position="403"/>
    </location>
</feature>
<feature type="domain" description="ABC3 transporter permease C-terminal" evidence="7">
    <location>
        <begin position="668"/>
        <end position="781"/>
    </location>
</feature>
<feature type="domain" description="MacB-like periplasmic core" evidence="8">
    <location>
        <begin position="19"/>
        <end position="209"/>
    </location>
</feature>
<dbReference type="PANTHER" id="PTHR30572:SF18">
    <property type="entry name" value="ABC-TYPE MACROLIDE FAMILY EXPORT SYSTEM PERMEASE COMPONENT 2"/>
    <property type="match status" value="1"/>
</dbReference>
<feature type="transmembrane region" description="Helical" evidence="6">
    <location>
        <begin position="749"/>
        <end position="771"/>
    </location>
</feature>
<dbReference type="RefSeq" id="WP_186930964.1">
    <property type="nucleotide sequence ID" value="NZ_JACOOJ010000036.1"/>
</dbReference>
<comment type="subcellular location">
    <subcellularLocation>
        <location evidence="1">Cell membrane</location>
        <topology evidence="1">Multi-pass membrane protein</topology>
    </subcellularLocation>
</comment>
<feature type="transmembrane region" description="Helical" evidence="6">
    <location>
        <begin position="375"/>
        <end position="399"/>
    </location>
</feature>
<sequence length="787" mass="88965">MKTLMRNFMSIIRRFQIATLLNVAGLSVAFAAFLVIMMQIEYERNFDRCHPTADRIVRLDRQQMEEDMFAPILPRAFADAVYRSSPHIEAATLLTIDYRKQYMTVGEENGREGFTELLRGCYPGLAEVFGFTIIDGDARCLEQPEMAMMPESMARRMFGETSAIGKRLHLEERVYFKGDVRDLTVGAVYRDFPGNTQLDNCLYTRVNKMFENDWTSQNFIGYMLLDSPDARQVVEDSFNQSFDFKGHGCDEGTRIELIPLTDIYYMPGQLPDFFECGNAGTVRLLFFVALLVIVIAGINFTNFSTSLAPIRMKSINTQKVLGSSVAELRRALVGEAVCISVLASLVAFLLVFLLNRSQWLSFVEADTLLQNHLPLMGGMLLVAVLVGVVAGAYPAWYMTSFPPALVLKGSFGLSRSGRRMRTALIGFQYVVSIGLIVGAMFVQLQNNYMRTFNLGFDKDQVAIVELPQTIVKQHKDVYISKLKEYAGIEDVAFATSVMGGSDAYSMLPMEYDGKEFYTYMIPVSWNFLRVMGIPVTEGRDFMEADAKRDSVDTYIYNRSARERMQMEAGHELTGNGNGYIAGFAGDVRAVSFRKEGPEADMAFVVNDWPMHVSYIRLKGGTNVEEAVGHIRRTLSDIDPAYPFDIRFYDDVFNHLYQKEQYLKKMISLFGLLAIVISIVGVFGMVVFETQYRRKEIGIRKVHGATVGEILAMFNLFYLRIVAVCFVIAAPLAWYGVQKWLENFSSRTPVYWWTFALAFLVVALVTALTVTYQNWQAANANPVDSVRE</sequence>
<evidence type="ECO:0000259" key="8">
    <source>
        <dbReference type="Pfam" id="PF12704"/>
    </source>
</evidence>
<name>A0ABR7DSC4_9BACT</name>
<keyword evidence="2" id="KW-1003">Cell membrane</keyword>
<dbReference type="Proteomes" id="UP000651475">
    <property type="component" value="Unassembled WGS sequence"/>
</dbReference>
<evidence type="ECO:0000256" key="6">
    <source>
        <dbReference type="SAM" id="Phobius"/>
    </source>
</evidence>
<keyword evidence="10" id="KW-1185">Reference proteome</keyword>
<dbReference type="EMBL" id="JACOOJ010000036">
    <property type="protein sequence ID" value="MBC5634349.1"/>
    <property type="molecule type" value="Genomic_DNA"/>
</dbReference>
<dbReference type="InterPro" id="IPR025857">
    <property type="entry name" value="MacB_PCD"/>
</dbReference>
<evidence type="ECO:0000313" key="10">
    <source>
        <dbReference type="Proteomes" id="UP000651475"/>
    </source>
</evidence>
<keyword evidence="3 6" id="KW-0812">Transmembrane</keyword>
<evidence type="ECO:0000313" key="9">
    <source>
        <dbReference type="EMBL" id="MBC5634349.1"/>
    </source>
</evidence>
<feature type="transmembrane region" description="Helical" evidence="6">
    <location>
        <begin position="331"/>
        <end position="355"/>
    </location>
</feature>
<dbReference type="Pfam" id="PF12704">
    <property type="entry name" value="MacB_PCD"/>
    <property type="match status" value="1"/>
</dbReference>
<evidence type="ECO:0000256" key="3">
    <source>
        <dbReference type="ARBA" id="ARBA00022692"/>
    </source>
</evidence>
<reference evidence="9 10" key="1">
    <citation type="submission" date="2020-08" db="EMBL/GenBank/DDBJ databases">
        <title>Genome public.</title>
        <authorList>
            <person name="Liu C."/>
            <person name="Sun Q."/>
        </authorList>
    </citation>
    <scope>NUCLEOTIDE SEQUENCE [LARGE SCALE GENOMIC DNA]</scope>
    <source>
        <strain evidence="9 10">NSJ-79</strain>
    </source>
</reference>
<evidence type="ECO:0000256" key="1">
    <source>
        <dbReference type="ARBA" id="ARBA00004651"/>
    </source>
</evidence>
<accession>A0ABR7DSC4</accession>
<evidence type="ECO:0000256" key="5">
    <source>
        <dbReference type="ARBA" id="ARBA00023136"/>
    </source>
</evidence>
<dbReference type="Pfam" id="PF02687">
    <property type="entry name" value="FtsX"/>
    <property type="match status" value="2"/>
</dbReference>
<evidence type="ECO:0000256" key="4">
    <source>
        <dbReference type="ARBA" id="ARBA00022989"/>
    </source>
</evidence>
<evidence type="ECO:0000256" key="2">
    <source>
        <dbReference type="ARBA" id="ARBA00022475"/>
    </source>
</evidence>
<gene>
    <name evidence="9" type="ORF">H8S65_16515</name>
</gene>
<dbReference type="InterPro" id="IPR050250">
    <property type="entry name" value="Macrolide_Exporter_MacB"/>
</dbReference>